<gene>
    <name evidence="1" type="ORF">BSTOLATCC_MIC11763</name>
</gene>
<sequence>MQRYDNMTIKDNYNNQKISAIYIRWCNLITKEKSIQIELLNQIVYNLKYKGRNIIIPAGLLWLGCKINFCRYRINFTLPPETITYSNWILKDLFKNRFRKFLDSSIQTQAHTID</sequence>
<organism evidence="1 2">
    <name type="scientific">Blepharisma stoltei</name>
    <dbReference type="NCBI Taxonomy" id="1481888"/>
    <lineage>
        <taxon>Eukaryota</taxon>
        <taxon>Sar</taxon>
        <taxon>Alveolata</taxon>
        <taxon>Ciliophora</taxon>
        <taxon>Postciliodesmatophora</taxon>
        <taxon>Heterotrichea</taxon>
        <taxon>Heterotrichida</taxon>
        <taxon>Blepharismidae</taxon>
        <taxon>Blepharisma</taxon>
    </lineage>
</organism>
<proteinExistence type="predicted"/>
<dbReference type="AlphaFoldDB" id="A0AAU9INN6"/>
<evidence type="ECO:0000313" key="2">
    <source>
        <dbReference type="Proteomes" id="UP001162131"/>
    </source>
</evidence>
<dbReference type="EMBL" id="CAJZBQ010000012">
    <property type="protein sequence ID" value="CAG9314768.1"/>
    <property type="molecule type" value="Genomic_DNA"/>
</dbReference>
<dbReference type="Proteomes" id="UP001162131">
    <property type="component" value="Unassembled WGS sequence"/>
</dbReference>
<comment type="caution">
    <text evidence="1">The sequence shown here is derived from an EMBL/GenBank/DDBJ whole genome shotgun (WGS) entry which is preliminary data.</text>
</comment>
<accession>A0AAU9INN6</accession>
<protein>
    <submittedName>
        <fullName evidence="1">Uncharacterized protein</fullName>
    </submittedName>
</protein>
<evidence type="ECO:0000313" key="1">
    <source>
        <dbReference type="EMBL" id="CAG9314768.1"/>
    </source>
</evidence>
<name>A0AAU9INN6_9CILI</name>
<reference evidence="1" key="1">
    <citation type="submission" date="2021-09" db="EMBL/GenBank/DDBJ databases">
        <authorList>
            <consortium name="AG Swart"/>
            <person name="Singh M."/>
            <person name="Singh A."/>
            <person name="Seah K."/>
            <person name="Emmerich C."/>
        </authorList>
    </citation>
    <scope>NUCLEOTIDE SEQUENCE</scope>
    <source>
        <strain evidence="1">ATCC30299</strain>
    </source>
</reference>
<keyword evidence="2" id="KW-1185">Reference proteome</keyword>